<evidence type="ECO:0000313" key="4">
    <source>
        <dbReference type="Proteomes" id="UP000232188"/>
    </source>
</evidence>
<dbReference type="EMBL" id="NPDU01000008">
    <property type="protein sequence ID" value="PJZ63154.1"/>
    <property type="molecule type" value="Genomic_DNA"/>
</dbReference>
<protein>
    <submittedName>
        <fullName evidence="1">Uncharacterized protein</fullName>
    </submittedName>
</protein>
<name>A0A2M9YQK9_9LEPT</name>
<evidence type="ECO:0000313" key="1">
    <source>
        <dbReference type="EMBL" id="PJZ53828.1"/>
    </source>
</evidence>
<reference evidence="3 4" key="1">
    <citation type="submission" date="2017-07" db="EMBL/GenBank/DDBJ databases">
        <title>Leptospira spp. isolated from tropical soils.</title>
        <authorList>
            <person name="Thibeaux R."/>
            <person name="Iraola G."/>
            <person name="Ferres I."/>
            <person name="Bierque E."/>
            <person name="Girault D."/>
            <person name="Soupe-Gilbert M.-E."/>
            <person name="Picardeau M."/>
            <person name="Goarant C."/>
        </authorList>
    </citation>
    <scope>NUCLEOTIDE SEQUENCE [LARGE SCALE GENOMIC DNA]</scope>
    <source>
        <strain evidence="1 4">FH2-B-C1</strain>
        <strain evidence="2 3">FH2-B-D1</strain>
    </source>
</reference>
<gene>
    <name evidence="2" type="ORF">CH376_04745</name>
    <name evidence="1" type="ORF">CH380_07380</name>
</gene>
<accession>A0A2M9YQK9</accession>
<dbReference type="Proteomes" id="UP000232188">
    <property type="component" value="Unassembled WGS sequence"/>
</dbReference>
<dbReference type="Proteomes" id="UP000232149">
    <property type="component" value="Unassembled WGS sequence"/>
</dbReference>
<sequence length="61" mass="7143">MIYGHRSKVKNVLIPSISCFDKSKPIFTDFLFRISALKKRISKSLHRDMIGITGLNRYPFR</sequence>
<proteinExistence type="predicted"/>
<dbReference type="EMBL" id="NPDV01000005">
    <property type="protein sequence ID" value="PJZ53828.1"/>
    <property type="molecule type" value="Genomic_DNA"/>
</dbReference>
<organism evidence="1 4">
    <name type="scientific">Leptospira adleri</name>
    <dbReference type="NCBI Taxonomy" id="2023186"/>
    <lineage>
        <taxon>Bacteria</taxon>
        <taxon>Pseudomonadati</taxon>
        <taxon>Spirochaetota</taxon>
        <taxon>Spirochaetia</taxon>
        <taxon>Leptospirales</taxon>
        <taxon>Leptospiraceae</taxon>
        <taxon>Leptospira</taxon>
    </lineage>
</organism>
<evidence type="ECO:0000313" key="3">
    <source>
        <dbReference type="Proteomes" id="UP000232149"/>
    </source>
</evidence>
<comment type="caution">
    <text evidence="1">The sequence shown here is derived from an EMBL/GenBank/DDBJ whole genome shotgun (WGS) entry which is preliminary data.</text>
</comment>
<evidence type="ECO:0000313" key="2">
    <source>
        <dbReference type="EMBL" id="PJZ63154.1"/>
    </source>
</evidence>
<keyword evidence="3" id="KW-1185">Reference proteome</keyword>
<dbReference type="AlphaFoldDB" id="A0A2M9YQK9"/>